<keyword evidence="1" id="KW-0540">Nuclease</keyword>
<geneLocation type="mitochondrion" evidence="1"/>
<dbReference type="InterPro" id="IPR027434">
    <property type="entry name" value="Homing_endonucl"/>
</dbReference>
<reference evidence="1" key="1">
    <citation type="submission" date="2020-08" db="EMBL/GenBank/DDBJ databases">
        <title>Mitochondrial genome sequences of powdery mildew pathogens.</title>
        <authorList>
            <person name="Zaccaron A."/>
            <person name="Stergiopoulos I."/>
        </authorList>
    </citation>
    <scope>NUCLEOTIDE SEQUENCE</scope>
    <source>
        <strain evidence="1">C</strain>
    </source>
</reference>
<protein>
    <submittedName>
        <fullName evidence="1">LAGLIDADG endonuclease domain-containing protein</fullName>
    </submittedName>
</protein>
<sequence length="113" mass="13221">MLGYFFLGNRINGEQMDSVRFSLELCVNNSAYIHHLNILLREWGYCSNVTKKLVAKSESFQDKRLDRSITRFNYRLTTFTFTSLLWIYEGFYPVVYGKNTKWVPAWMGGGGEL</sequence>
<proteinExistence type="predicted"/>
<name>A0A7U1BEX8_UNCNE</name>
<evidence type="ECO:0000313" key="1">
    <source>
        <dbReference type="EMBL" id="QQY98164.1"/>
    </source>
</evidence>
<accession>A0A7U1BEX8</accession>
<keyword evidence="1" id="KW-0378">Hydrolase</keyword>
<dbReference type="GO" id="GO:0004519">
    <property type="term" value="F:endonuclease activity"/>
    <property type="evidence" value="ECO:0007669"/>
    <property type="project" value="UniProtKB-KW"/>
</dbReference>
<dbReference type="GeneID" id="65320093"/>
<keyword evidence="1" id="KW-0496">Mitochondrion</keyword>
<dbReference type="RefSeq" id="YP_010119164.1">
    <property type="nucleotide sequence ID" value="NC_056146.1"/>
</dbReference>
<organism evidence="1">
    <name type="scientific">Uncinula necator</name>
    <name type="common">Grape powdery mildew</name>
    <dbReference type="NCBI Taxonomy" id="52586"/>
    <lineage>
        <taxon>Eukaryota</taxon>
        <taxon>Fungi</taxon>
        <taxon>Dikarya</taxon>
        <taxon>Ascomycota</taxon>
        <taxon>Pezizomycotina</taxon>
        <taxon>Leotiomycetes</taxon>
        <taxon>Erysiphales</taxon>
        <taxon>Erysiphaceae</taxon>
        <taxon>Erysiphe</taxon>
    </lineage>
</organism>
<dbReference type="EMBL" id="MT880588">
    <property type="protein sequence ID" value="QQY98164.1"/>
    <property type="molecule type" value="Genomic_DNA"/>
</dbReference>
<keyword evidence="1" id="KW-0255">Endonuclease</keyword>
<dbReference type="AlphaFoldDB" id="A0A7U1BEX8"/>
<dbReference type="Gene3D" id="3.10.28.10">
    <property type="entry name" value="Homing endonucleases"/>
    <property type="match status" value="1"/>
</dbReference>
<dbReference type="SUPFAM" id="SSF55608">
    <property type="entry name" value="Homing endonucleases"/>
    <property type="match status" value="1"/>
</dbReference>
<gene>
    <name evidence="1" type="primary">cob-i5</name>
</gene>